<dbReference type="KEGG" id="dpl:KGM_202598"/>
<accession>A0A212EJ96</accession>
<evidence type="ECO:0000313" key="3">
    <source>
        <dbReference type="Proteomes" id="UP000007151"/>
    </source>
</evidence>
<dbReference type="EMBL" id="AGBW02014503">
    <property type="protein sequence ID" value="OWR41559.1"/>
    <property type="molecule type" value="Genomic_DNA"/>
</dbReference>
<dbReference type="Proteomes" id="UP000007151">
    <property type="component" value="Unassembled WGS sequence"/>
</dbReference>
<gene>
    <name evidence="2" type="ORF">KGM_202598</name>
</gene>
<sequence length="127" mass="14870">MFNCWLLSTLLAICRLISPSLKNNDTKNTDIYYYIFINLRPLFIATFSDLFIEGRRKTLHILMHCLVHHELDPEQRSQISIMLALVKARRLELSAQVCPVTLKIMIDFAGRVISYTILIIQHFYNNL</sequence>
<protein>
    <submittedName>
        <fullName evidence="2">Uncharacterized protein</fullName>
    </submittedName>
</protein>
<dbReference type="AlphaFoldDB" id="A0A212EJ96"/>
<keyword evidence="1" id="KW-0732">Signal</keyword>
<comment type="caution">
    <text evidence="2">The sequence shown here is derived from an EMBL/GenBank/DDBJ whole genome shotgun (WGS) entry which is preliminary data.</text>
</comment>
<dbReference type="eggNOG" id="ENOG502T7K7">
    <property type="taxonomic scope" value="Eukaryota"/>
</dbReference>
<keyword evidence="3" id="KW-1185">Reference proteome</keyword>
<name>A0A212EJ96_DANPL</name>
<reference evidence="2 3" key="1">
    <citation type="journal article" date="2011" name="Cell">
        <title>The monarch butterfly genome yields insights into long-distance migration.</title>
        <authorList>
            <person name="Zhan S."/>
            <person name="Merlin C."/>
            <person name="Boore J.L."/>
            <person name="Reppert S.M."/>
        </authorList>
    </citation>
    <scope>NUCLEOTIDE SEQUENCE [LARGE SCALE GENOMIC DNA]</scope>
    <source>
        <strain evidence="2">F-2</strain>
    </source>
</reference>
<organism evidence="2 3">
    <name type="scientific">Danaus plexippus plexippus</name>
    <dbReference type="NCBI Taxonomy" id="278856"/>
    <lineage>
        <taxon>Eukaryota</taxon>
        <taxon>Metazoa</taxon>
        <taxon>Ecdysozoa</taxon>
        <taxon>Arthropoda</taxon>
        <taxon>Hexapoda</taxon>
        <taxon>Insecta</taxon>
        <taxon>Pterygota</taxon>
        <taxon>Neoptera</taxon>
        <taxon>Endopterygota</taxon>
        <taxon>Lepidoptera</taxon>
        <taxon>Glossata</taxon>
        <taxon>Ditrysia</taxon>
        <taxon>Papilionoidea</taxon>
        <taxon>Nymphalidae</taxon>
        <taxon>Danainae</taxon>
        <taxon>Danaini</taxon>
        <taxon>Danaina</taxon>
        <taxon>Danaus</taxon>
        <taxon>Danaus</taxon>
    </lineage>
</organism>
<evidence type="ECO:0000313" key="2">
    <source>
        <dbReference type="EMBL" id="OWR41559.1"/>
    </source>
</evidence>
<feature type="chain" id="PRO_5012984808" evidence="1">
    <location>
        <begin position="23"/>
        <end position="127"/>
    </location>
</feature>
<dbReference type="InParanoid" id="A0A212EJ96"/>
<evidence type="ECO:0000256" key="1">
    <source>
        <dbReference type="SAM" id="SignalP"/>
    </source>
</evidence>
<feature type="signal peptide" evidence="1">
    <location>
        <begin position="1"/>
        <end position="22"/>
    </location>
</feature>
<proteinExistence type="predicted"/>